<protein>
    <submittedName>
        <fullName evidence="9">Carbohydrate ABC transporter permease</fullName>
    </submittedName>
</protein>
<feature type="transmembrane region" description="Helical" evidence="7">
    <location>
        <begin position="107"/>
        <end position="129"/>
    </location>
</feature>
<evidence type="ECO:0000256" key="2">
    <source>
        <dbReference type="ARBA" id="ARBA00022448"/>
    </source>
</evidence>
<feature type="transmembrane region" description="Helical" evidence="7">
    <location>
        <begin position="247"/>
        <end position="268"/>
    </location>
</feature>
<reference evidence="9" key="1">
    <citation type="submission" date="2021-08" db="EMBL/GenBank/DDBJ databases">
        <title>Genome of a novel bacterium of the phylum Verrucomicrobia, Oleiharenicola sp. KSB-15.</title>
        <authorList>
            <person name="Chung J.-H."/>
            <person name="Ahn J.-H."/>
            <person name="Yoon Y."/>
            <person name="Kim D.-Y."/>
            <person name="An S.-H."/>
            <person name="Park I."/>
            <person name="Yeon J."/>
        </authorList>
    </citation>
    <scope>NUCLEOTIDE SEQUENCE</scope>
    <source>
        <strain evidence="9">KSB-15</strain>
    </source>
</reference>
<keyword evidence="6 7" id="KW-0472">Membrane</keyword>
<dbReference type="InterPro" id="IPR035906">
    <property type="entry name" value="MetI-like_sf"/>
</dbReference>
<sequence length="283" mass="30940">MKRPPSLARGCVSAALFGYAAWLVFPMIWVAYSSFKNDAAIFRTPFALPEAGAWHTENYVHAWREAHFGDYVWNSVLVTIVSVGLILILGAMAAYALARFHHRAGRAVFWLFLSGLMLPAQLAVVPLFFELRALGLLNSRTGLILVYTANGLPFAIFILAGFFRALPKSLYESAVIDGCNEFSAFVRVLLPLAKPGLVTVAIFQFIGIWKEYFFAFMLNSGAAGEGVRTLPLGLANLSIAAQYRSDFGMLFAGLMLVTVPIIVIYLALQRHIVKGVTAGALKG</sequence>
<dbReference type="Pfam" id="PF00528">
    <property type="entry name" value="BPD_transp_1"/>
    <property type="match status" value="1"/>
</dbReference>
<dbReference type="GO" id="GO:0005886">
    <property type="term" value="C:plasma membrane"/>
    <property type="evidence" value="ECO:0007669"/>
    <property type="project" value="UniProtKB-SubCell"/>
</dbReference>
<feature type="domain" description="ABC transmembrane type-1" evidence="8">
    <location>
        <begin position="72"/>
        <end position="268"/>
    </location>
</feature>
<dbReference type="PANTHER" id="PTHR43744">
    <property type="entry name" value="ABC TRANSPORTER PERMEASE PROTEIN MG189-RELATED-RELATED"/>
    <property type="match status" value="1"/>
</dbReference>
<dbReference type="Proteomes" id="UP000825051">
    <property type="component" value="Chromosome"/>
</dbReference>
<dbReference type="SUPFAM" id="SSF161098">
    <property type="entry name" value="MetI-like"/>
    <property type="match status" value="1"/>
</dbReference>
<keyword evidence="2 7" id="KW-0813">Transport</keyword>
<evidence type="ECO:0000256" key="4">
    <source>
        <dbReference type="ARBA" id="ARBA00022692"/>
    </source>
</evidence>
<dbReference type="EMBL" id="CP080507">
    <property type="protein sequence ID" value="QYM79007.1"/>
    <property type="molecule type" value="Genomic_DNA"/>
</dbReference>
<proteinExistence type="inferred from homology"/>
<dbReference type="InterPro" id="IPR000515">
    <property type="entry name" value="MetI-like"/>
</dbReference>
<dbReference type="PROSITE" id="PS50928">
    <property type="entry name" value="ABC_TM1"/>
    <property type="match status" value="1"/>
</dbReference>
<evidence type="ECO:0000256" key="6">
    <source>
        <dbReference type="ARBA" id="ARBA00023136"/>
    </source>
</evidence>
<evidence type="ECO:0000259" key="8">
    <source>
        <dbReference type="PROSITE" id="PS50928"/>
    </source>
</evidence>
<gene>
    <name evidence="9" type="ORF">K0B96_17145</name>
</gene>
<dbReference type="GO" id="GO:0055085">
    <property type="term" value="P:transmembrane transport"/>
    <property type="evidence" value="ECO:0007669"/>
    <property type="project" value="InterPro"/>
</dbReference>
<evidence type="ECO:0000256" key="7">
    <source>
        <dbReference type="RuleBase" id="RU363032"/>
    </source>
</evidence>
<evidence type="ECO:0000256" key="5">
    <source>
        <dbReference type="ARBA" id="ARBA00022989"/>
    </source>
</evidence>
<comment type="subcellular location">
    <subcellularLocation>
        <location evidence="1 7">Cell membrane</location>
        <topology evidence="1 7">Multi-pass membrane protein</topology>
    </subcellularLocation>
</comment>
<feature type="transmembrane region" description="Helical" evidence="7">
    <location>
        <begin position="141"/>
        <end position="163"/>
    </location>
</feature>
<evidence type="ECO:0000313" key="10">
    <source>
        <dbReference type="Proteomes" id="UP000825051"/>
    </source>
</evidence>
<feature type="transmembrane region" description="Helical" evidence="7">
    <location>
        <begin position="184"/>
        <end position="209"/>
    </location>
</feature>
<keyword evidence="3" id="KW-1003">Cell membrane</keyword>
<comment type="similarity">
    <text evidence="7">Belongs to the binding-protein-dependent transport system permease family.</text>
</comment>
<dbReference type="AlphaFoldDB" id="A0A8F9TWU1"/>
<dbReference type="Gene3D" id="1.10.3720.10">
    <property type="entry name" value="MetI-like"/>
    <property type="match status" value="1"/>
</dbReference>
<keyword evidence="10" id="KW-1185">Reference proteome</keyword>
<name>A0A8F9TWU1_9BACT</name>
<keyword evidence="5 7" id="KW-1133">Transmembrane helix</keyword>
<dbReference type="CDD" id="cd06261">
    <property type="entry name" value="TM_PBP2"/>
    <property type="match status" value="1"/>
</dbReference>
<dbReference type="KEGG" id="ole:K0B96_17145"/>
<accession>A0A8F9TWU1</accession>
<dbReference type="PANTHER" id="PTHR43744:SF12">
    <property type="entry name" value="ABC TRANSPORTER PERMEASE PROTEIN MG189-RELATED"/>
    <property type="match status" value="1"/>
</dbReference>
<evidence type="ECO:0000256" key="3">
    <source>
        <dbReference type="ARBA" id="ARBA00022475"/>
    </source>
</evidence>
<feature type="transmembrane region" description="Helical" evidence="7">
    <location>
        <begin position="71"/>
        <end position="95"/>
    </location>
</feature>
<evidence type="ECO:0000256" key="1">
    <source>
        <dbReference type="ARBA" id="ARBA00004651"/>
    </source>
</evidence>
<evidence type="ECO:0000313" key="9">
    <source>
        <dbReference type="EMBL" id="QYM79007.1"/>
    </source>
</evidence>
<feature type="transmembrane region" description="Helical" evidence="7">
    <location>
        <begin position="12"/>
        <end position="32"/>
    </location>
</feature>
<keyword evidence="4 7" id="KW-0812">Transmembrane</keyword>
<dbReference type="RefSeq" id="WP_220162290.1">
    <property type="nucleotide sequence ID" value="NZ_CP080507.1"/>
</dbReference>
<organism evidence="9 10">
    <name type="scientific">Horticoccus luteus</name>
    <dbReference type="NCBI Taxonomy" id="2862869"/>
    <lineage>
        <taxon>Bacteria</taxon>
        <taxon>Pseudomonadati</taxon>
        <taxon>Verrucomicrobiota</taxon>
        <taxon>Opitutia</taxon>
        <taxon>Opitutales</taxon>
        <taxon>Opitutaceae</taxon>
        <taxon>Horticoccus</taxon>
    </lineage>
</organism>